<sequence>MIHPHTELRFISSEIGYGVVATQFIPKGTICWAFDAFDQVFSPAQVGALDQLHKDILNKYSYRDAAGNLVLCWDNARFVNHSFNSSLVSTAYNFELAVRDIQPGEELTDDYGYLNVWEPFDALTEPGSPRTRVLPNDLLHFHAAWDAQLIEAFRHFHHVAQPLVGLIEPAYAAKVQAVAAGQAPMDSIVNCYYHGQDVPALR</sequence>
<dbReference type="SUPFAM" id="SSF82199">
    <property type="entry name" value="SET domain"/>
    <property type="match status" value="1"/>
</dbReference>
<protein>
    <submittedName>
        <fullName evidence="1">SET domain-containing protein</fullName>
    </submittedName>
</protein>
<keyword evidence="2" id="KW-1185">Reference proteome</keyword>
<dbReference type="AlphaFoldDB" id="A0A7L4ZUE7"/>
<evidence type="ECO:0000313" key="1">
    <source>
        <dbReference type="EMBL" id="KAA9339702.1"/>
    </source>
</evidence>
<comment type="caution">
    <text evidence="1">The sequence shown here is derived from an EMBL/GenBank/DDBJ whole genome shotgun (WGS) entry which is preliminary data.</text>
</comment>
<name>A0A7L4ZUE7_9BACT</name>
<dbReference type="Pfam" id="PF00856">
    <property type="entry name" value="SET"/>
    <property type="match status" value="1"/>
</dbReference>
<dbReference type="Gene3D" id="2.170.270.10">
    <property type="entry name" value="SET domain"/>
    <property type="match status" value="1"/>
</dbReference>
<dbReference type="InterPro" id="IPR046341">
    <property type="entry name" value="SET_dom_sf"/>
</dbReference>
<reference evidence="1 2" key="1">
    <citation type="submission" date="2019-09" db="EMBL/GenBank/DDBJ databases">
        <title>Genome sequence of Hymenobacter sp. M3.</title>
        <authorList>
            <person name="Srinivasan S."/>
        </authorList>
    </citation>
    <scope>NUCLEOTIDE SEQUENCE [LARGE SCALE GENOMIC DNA]</scope>
    <source>
        <strain evidence="1 2">M3</strain>
    </source>
</reference>
<gene>
    <name evidence="1" type="ORF">F0P96_03545</name>
</gene>
<dbReference type="InterPro" id="IPR001214">
    <property type="entry name" value="SET_dom"/>
</dbReference>
<dbReference type="RefSeq" id="WP_151077350.1">
    <property type="nucleotide sequence ID" value="NZ_CP047647.1"/>
</dbReference>
<dbReference type="Proteomes" id="UP000326380">
    <property type="component" value="Unassembled WGS sequence"/>
</dbReference>
<dbReference type="CDD" id="cd08161">
    <property type="entry name" value="SET"/>
    <property type="match status" value="1"/>
</dbReference>
<organism evidence="1 2">
    <name type="scientific">Hymenobacter busanensis</name>
    <dbReference type="NCBI Taxonomy" id="2607656"/>
    <lineage>
        <taxon>Bacteria</taxon>
        <taxon>Pseudomonadati</taxon>
        <taxon>Bacteroidota</taxon>
        <taxon>Cytophagia</taxon>
        <taxon>Cytophagales</taxon>
        <taxon>Hymenobacteraceae</taxon>
        <taxon>Hymenobacter</taxon>
    </lineage>
</organism>
<dbReference type="PROSITE" id="PS50280">
    <property type="entry name" value="SET"/>
    <property type="match status" value="1"/>
</dbReference>
<proteinExistence type="predicted"/>
<accession>A0A7L4ZUE7</accession>
<evidence type="ECO:0000313" key="2">
    <source>
        <dbReference type="Proteomes" id="UP000326380"/>
    </source>
</evidence>
<dbReference type="EMBL" id="VTWU01000001">
    <property type="protein sequence ID" value="KAA9339702.1"/>
    <property type="molecule type" value="Genomic_DNA"/>
</dbReference>